<dbReference type="InterPro" id="IPR050879">
    <property type="entry name" value="Acyltransferase_3"/>
</dbReference>
<dbReference type="OrthoDB" id="9796461at2"/>
<dbReference type="AlphaFoldDB" id="A0A979GBZ8"/>
<keyword evidence="1" id="KW-1133">Transmembrane helix</keyword>
<keyword evidence="3" id="KW-0012">Acyltransferase</keyword>
<evidence type="ECO:0000313" key="4">
    <source>
        <dbReference type="Proteomes" id="UP000002215"/>
    </source>
</evidence>
<gene>
    <name evidence="3" type="ordered locus">Cpin_7111</name>
</gene>
<reference evidence="3 4" key="2">
    <citation type="journal article" date="2010" name="Stand. Genomic Sci.">
        <title>Complete genome sequence of Chitinophaga pinensis type strain (UQM 2034).</title>
        <authorList>
            <person name="Glavina Del Rio T."/>
            <person name="Abt B."/>
            <person name="Spring S."/>
            <person name="Lapidus A."/>
            <person name="Nolan M."/>
            <person name="Tice H."/>
            <person name="Copeland A."/>
            <person name="Cheng J.F."/>
            <person name="Chen F."/>
            <person name="Bruce D."/>
            <person name="Goodwin L."/>
            <person name="Pitluck S."/>
            <person name="Ivanova N."/>
            <person name="Mavromatis K."/>
            <person name="Mikhailova N."/>
            <person name="Pati A."/>
            <person name="Chen A."/>
            <person name="Palaniappan K."/>
            <person name="Land M."/>
            <person name="Hauser L."/>
            <person name="Chang Y.J."/>
            <person name="Jeffries C.D."/>
            <person name="Chain P."/>
            <person name="Saunders E."/>
            <person name="Detter J.C."/>
            <person name="Brettin T."/>
            <person name="Rohde M."/>
            <person name="Goker M."/>
            <person name="Bristow J."/>
            <person name="Eisen J.A."/>
            <person name="Markowitz V."/>
            <person name="Hugenholtz P."/>
            <person name="Kyrpides N.C."/>
            <person name="Klenk H.P."/>
            <person name="Lucas S."/>
        </authorList>
    </citation>
    <scope>NUCLEOTIDE SEQUENCE [LARGE SCALE GENOMIC DNA]</scope>
    <source>
        <strain evidence="4">ATCC 43595 / DSM 2588 / LMG 13176 / NBRC 15968 / NCIMB 11800 / UQM 2034</strain>
    </source>
</reference>
<name>A0A979GBZ8_CHIPD</name>
<dbReference type="Proteomes" id="UP000002215">
    <property type="component" value="Chromosome"/>
</dbReference>
<keyword evidence="3" id="KW-0808">Transferase</keyword>
<proteinExistence type="predicted"/>
<keyword evidence="1" id="KW-0472">Membrane</keyword>
<dbReference type="PANTHER" id="PTHR23028">
    <property type="entry name" value="ACETYLTRANSFERASE"/>
    <property type="match status" value="1"/>
</dbReference>
<accession>A0A979GBZ8</accession>
<dbReference type="EMBL" id="CP001699">
    <property type="protein sequence ID" value="ACU64512.1"/>
    <property type="molecule type" value="Genomic_DNA"/>
</dbReference>
<dbReference type="RefSeq" id="WP_012794675.1">
    <property type="nucleotide sequence ID" value="NC_013132.1"/>
</dbReference>
<feature type="transmembrane region" description="Helical" evidence="1">
    <location>
        <begin position="343"/>
        <end position="363"/>
    </location>
</feature>
<feature type="transmembrane region" description="Helical" evidence="1">
    <location>
        <begin position="43"/>
        <end position="62"/>
    </location>
</feature>
<dbReference type="GO" id="GO:0016747">
    <property type="term" value="F:acyltransferase activity, transferring groups other than amino-acyl groups"/>
    <property type="evidence" value="ECO:0007669"/>
    <property type="project" value="InterPro"/>
</dbReference>
<protein>
    <submittedName>
        <fullName evidence="3">Acyltransferase 3</fullName>
    </submittedName>
</protein>
<evidence type="ECO:0000256" key="1">
    <source>
        <dbReference type="SAM" id="Phobius"/>
    </source>
</evidence>
<dbReference type="KEGG" id="cpi:Cpin_7111"/>
<feature type="transmembrane region" description="Helical" evidence="1">
    <location>
        <begin position="12"/>
        <end position="31"/>
    </location>
</feature>
<organism evidence="3 4">
    <name type="scientific">Chitinophaga pinensis (strain ATCC 43595 / DSM 2588 / LMG 13176 / NBRC 15968 / NCIMB 11800 / UQM 2034)</name>
    <dbReference type="NCBI Taxonomy" id="485918"/>
    <lineage>
        <taxon>Bacteria</taxon>
        <taxon>Pseudomonadati</taxon>
        <taxon>Bacteroidota</taxon>
        <taxon>Chitinophagia</taxon>
        <taxon>Chitinophagales</taxon>
        <taxon>Chitinophagaceae</taxon>
        <taxon>Chitinophaga</taxon>
    </lineage>
</organism>
<dbReference type="InterPro" id="IPR002656">
    <property type="entry name" value="Acyl_transf_3_dom"/>
</dbReference>
<dbReference type="Pfam" id="PF01757">
    <property type="entry name" value="Acyl_transf_3"/>
    <property type="match status" value="1"/>
</dbReference>
<feature type="transmembrane region" description="Helical" evidence="1">
    <location>
        <begin position="198"/>
        <end position="215"/>
    </location>
</feature>
<feature type="transmembrane region" description="Helical" evidence="1">
    <location>
        <begin position="227"/>
        <end position="244"/>
    </location>
</feature>
<feature type="transmembrane region" description="Helical" evidence="1">
    <location>
        <begin position="146"/>
        <end position="166"/>
    </location>
</feature>
<feature type="transmembrane region" description="Helical" evidence="1">
    <location>
        <begin position="250"/>
        <end position="278"/>
    </location>
</feature>
<feature type="domain" description="Acyltransferase 3" evidence="2">
    <location>
        <begin position="10"/>
        <end position="311"/>
    </location>
</feature>
<keyword evidence="1" id="KW-0812">Transmembrane</keyword>
<evidence type="ECO:0000313" key="3">
    <source>
        <dbReference type="EMBL" id="ACU64512.1"/>
    </source>
</evidence>
<sequence length="383" mass="43258">MQALQGKRFEALDSFRGICALLVVCYHARILLSVAELPFFRHANYFVEFFFVLSGFVMYHTYGAKTMDSNRFKDYLTSRFFRIYPMHILVLTVVIGLEFMKLLGQQKGFYFNNAAFTASADPKYILPNILLIQAWVSESAALSFNVPSWSISIEFYLYIIFGVLMWKAGKMKNIFFVAIVLVAGTLIMINQLPLTDQAMRGLLCFFAGCLSYMAYKKIAFINSNKLLFTILELVLALLIIYTIVADFSGVYKGIVTTLLFCVTIITFAVEGGAISALLRNKVFTYLGKLSYSIYITHYIIYFLFLATAIVLSKVIGHDLTIVDNSGAVATRFITTHHVIYDQLILLALLLVVIVISGFTYKYVELKGIELGKRFKKKRAAAVA</sequence>
<feature type="transmembrane region" description="Helical" evidence="1">
    <location>
        <begin position="173"/>
        <end position="192"/>
    </location>
</feature>
<reference evidence="4" key="1">
    <citation type="submission" date="2009-08" db="EMBL/GenBank/DDBJ databases">
        <title>The complete genome of Chitinophaga pinensis DSM 2588.</title>
        <authorList>
            <consortium name="US DOE Joint Genome Institute (JGI-PGF)"/>
            <person name="Lucas S."/>
            <person name="Copeland A."/>
            <person name="Lapidus A."/>
            <person name="Glavina del Rio T."/>
            <person name="Dalin E."/>
            <person name="Tice H."/>
            <person name="Bruce D."/>
            <person name="Goodwin L."/>
            <person name="Pitluck S."/>
            <person name="Kyrpides N."/>
            <person name="Mavromatis K."/>
            <person name="Ivanova N."/>
            <person name="Mikhailova N."/>
            <person name="Sims D."/>
            <person name="Meinche L."/>
            <person name="Brettin T."/>
            <person name="Detter J.C."/>
            <person name="Han C."/>
            <person name="Larimer F."/>
            <person name="Land M."/>
            <person name="Hauser L."/>
            <person name="Markowitz V."/>
            <person name="Cheng J.-F."/>
            <person name="Hugenholtz P."/>
            <person name="Woyke T."/>
            <person name="Wu D."/>
            <person name="Spring S."/>
            <person name="Klenk H.-P."/>
            <person name="Eisen J.A."/>
        </authorList>
    </citation>
    <scope>NUCLEOTIDE SEQUENCE [LARGE SCALE GENOMIC DNA]</scope>
    <source>
        <strain evidence="4">ATCC 43595 / DSM 2588 / LMG 13176 / NBRC 15968 / NCIMB 11800 / UQM 2034</strain>
    </source>
</reference>
<feature type="transmembrane region" description="Helical" evidence="1">
    <location>
        <begin position="83"/>
        <end position="103"/>
    </location>
</feature>
<feature type="transmembrane region" description="Helical" evidence="1">
    <location>
        <begin position="298"/>
        <end position="316"/>
    </location>
</feature>
<evidence type="ECO:0000259" key="2">
    <source>
        <dbReference type="Pfam" id="PF01757"/>
    </source>
</evidence>